<feature type="compositionally biased region" description="Basic residues" evidence="1">
    <location>
        <begin position="137"/>
        <end position="146"/>
    </location>
</feature>
<organism evidence="2 3">
    <name type="scientific">Holothuria leucospilota</name>
    <name type="common">Black long sea cucumber</name>
    <name type="synonym">Mertensiothuria leucospilota</name>
    <dbReference type="NCBI Taxonomy" id="206669"/>
    <lineage>
        <taxon>Eukaryota</taxon>
        <taxon>Metazoa</taxon>
        <taxon>Echinodermata</taxon>
        <taxon>Eleutherozoa</taxon>
        <taxon>Echinozoa</taxon>
        <taxon>Holothuroidea</taxon>
        <taxon>Aspidochirotacea</taxon>
        <taxon>Aspidochirotida</taxon>
        <taxon>Holothuriidae</taxon>
        <taxon>Holothuria</taxon>
    </lineage>
</organism>
<name>A0A9Q1BP27_HOLLE</name>
<comment type="caution">
    <text evidence="2">The sequence shown here is derived from an EMBL/GenBank/DDBJ whole genome shotgun (WGS) entry which is preliminary data.</text>
</comment>
<evidence type="ECO:0000313" key="3">
    <source>
        <dbReference type="Proteomes" id="UP001152320"/>
    </source>
</evidence>
<reference evidence="2" key="1">
    <citation type="submission" date="2021-10" db="EMBL/GenBank/DDBJ databases">
        <title>Tropical sea cucumber genome reveals ecological adaptation and Cuvierian tubules defense mechanism.</title>
        <authorList>
            <person name="Chen T."/>
        </authorList>
    </citation>
    <scope>NUCLEOTIDE SEQUENCE</scope>
    <source>
        <strain evidence="2">Nanhai2018</strain>
        <tissue evidence="2">Muscle</tissue>
    </source>
</reference>
<evidence type="ECO:0000256" key="1">
    <source>
        <dbReference type="SAM" id="MobiDB-lite"/>
    </source>
</evidence>
<evidence type="ECO:0000313" key="2">
    <source>
        <dbReference type="EMBL" id="KAJ8030191.1"/>
    </source>
</evidence>
<keyword evidence="3" id="KW-1185">Reference proteome</keyword>
<gene>
    <name evidence="2" type="ORF">HOLleu_26525</name>
</gene>
<dbReference type="Proteomes" id="UP001152320">
    <property type="component" value="Chromosome 13"/>
</dbReference>
<dbReference type="AlphaFoldDB" id="A0A9Q1BP27"/>
<feature type="compositionally biased region" description="Polar residues" evidence="1">
    <location>
        <begin position="156"/>
        <end position="175"/>
    </location>
</feature>
<dbReference type="EMBL" id="JAIZAY010000013">
    <property type="protein sequence ID" value="KAJ8030191.1"/>
    <property type="molecule type" value="Genomic_DNA"/>
</dbReference>
<proteinExistence type="predicted"/>
<protein>
    <submittedName>
        <fullName evidence="2">Uncharacterized protein</fullName>
    </submittedName>
</protein>
<accession>A0A9Q1BP27</accession>
<feature type="region of interest" description="Disordered" evidence="1">
    <location>
        <begin position="129"/>
        <end position="206"/>
    </location>
</feature>
<sequence length="279" mass="31632">MDKIDMSLDDIIKQQKKEKAKQARKKAVLTKQYKRGGNKLNQLGVSPLNRTTIKPSSIVDGKKAYSARYIKPFQQNYVGRRKQGRGGHNRNAQVNGRLKQKANQRQFNQRRGLNTQVNTTKVRYQTKRVTVQTGSRGRGRANRGRGRQVNNAGRVQQTGRAWQTSNAVRGGQTVNRGRGRQAVNRGRGRQAVNRGRGRQPVNKGRLQQPIKTVKTKSQPAMLKVSINNTTNTSASNGPVKLKRNTFMNRKPSTLNERFSNFQRSNKQKQSNITQRTVLF</sequence>